<dbReference type="PANTHER" id="PTHR23502:SF60">
    <property type="entry name" value="MAJOR FACILITATOR SUPERFAMILY (MFS) PROFILE DOMAIN-CONTAINING PROTEIN-RELATED"/>
    <property type="match status" value="1"/>
</dbReference>
<reference evidence="7 8" key="1">
    <citation type="submission" date="2024-01" db="EMBL/GenBank/DDBJ databases">
        <title>A draft genome for a cacao thread blight-causing isolate of Paramarasmius palmivorus.</title>
        <authorList>
            <person name="Baruah I.K."/>
            <person name="Bukari Y."/>
            <person name="Amoako-Attah I."/>
            <person name="Meinhardt L.W."/>
            <person name="Bailey B.A."/>
            <person name="Cohen S.P."/>
        </authorList>
    </citation>
    <scope>NUCLEOTIDE SEQUENCE [LARGE SCALE GENOMIC DNA]</scope>
    <source>
        <strain evidence="7 8">GH-12</strain>
    </source>
</reference>
<evidence type="ECO:0000313" key="7">
    <source>
        <dbReference type="EMBL" id="KAK7054628.1"/>
    </source>
</evidence>
<feature type="transmembrane region" description="Helical" evidence="5">
    <location>
        <begin position="83"/>
        <end position="102"/>
    </location>
</feature>
<feature type="transmembrane region" description="Helical" evidence="5">
    <location>
        <begin position="324"/>
        <end position="345"/>
    </location>
</feature>
<dbReference type="EMBL" id="JAYKXP010000008">
    <property type="protein sequence ID" value="KAK7054628.1"/>
    <property type="molecule type" value="Genomic_DNA"/>
</dbReference>
<dbReference type="InterPro" id="IPR020846">
    <property type="entry name" value="MFS_dom"/>
</dbReference>
<evidence type="ECO:0000256" key="5">
    <source>
        <dbReference type="SAM" id="Phobius"/>
    </source>
</evidence>
<comment type="subcellular location">
    <subcellularLocation>
        <location evidence="1">Membrane</location>
        <topology evidence="1">Multi-pass membrane protein</topology>
    </subcellularLocation>
</comment>
<feature type="transmembrane region" description="Helical" evidence="5">
    <location>
        <begin position="292"/>
        <end position="312"/>
    </location>
</feature>
<feature type="transmembrane region" description="Helical" evidence="5">
    <location>
        <begin position="190"/>
        <end position="213"/>
    </location>
</feature>
<sequence length="453" mass="48914">MSNDTKPADIESFSLEKVSAASDVSSWWDKAPENPLNWQPGAKWAVIGACRYKPSYRRPIASSIMGPALPDIGQHYGIESETVTALTLSIFLLAWVVGPLFFGPLSEVYGRRWIFIAANVFFLAFNIACIFAPSTGTLIAFRFLAGLGASVPYIYRKLSRQPDIRVFPRRVLLGPPLGPVMGGYLTQTVGFKYCFVVSSALCGAALVVALLFLKETYGPVIRERLSAANSGSSATIDALATNDEAQKHPSNLYAAIIFGILNAFFTTFPILFEDEYGFSPGSTGLTYLGGGLGELLSAIIMGGIGASIYAKLSAGNGGVGKPEYRVPAMYPAAILAPGGLFWYGWSAQNHLHWIMPVLGSAIFCFGMIASLLPIQLYFLDSFTYAASALAATSALRFAFGFAFPLFVPHMISAMGYGGTYSFFGGILLLIGVPFPLWIFYKGEEIRKKSSLTH</sequence>
<proteinExistence type="predicted"/>
<dbReference type="GO" id="GO:0022857">
    <property type="term" value="F:transmembrane transporter activity"/>
    <property type="evidence" value="ECO:0007669"/>
    <property type="project" value="InterPro"/>
</dbReference>
<accession>A0AAW0DPT4</accession>
<dbReference type="SUPFAM" id="SSF103473">
    <property type="entry name" value="MFS general substrate transporter"/>
    <property type="match status" value="1"/>
</dbReference>
<dbReference type="Pfam" id="PF07690">
    <property type="entry name" value="MFS_1"/>
    <property type="match status" value="2"/>
</dbReference>
<evidence type="ECO:0000313" key="8">
    <source>
        <dbReference type="Proteomes" id="UP001383192"/>
    </source>
</evidence>
<name>A0AAW0DPT4_9AGAR</name>
<dbReference type="InterPro" id="IPR036259">
    <property type="entry name" value="MFS_trans_sf"/>
</dbReference>
<evidence type="ECO:0000256" key="3">
    <source>
        <dbReference type="ARBA" id="ARBA00022989"/>
    </source>
</evidence>
<evidence type="ECO:0000256" key="2">
    <source>
        <dbReference type="ARBA" id="ARBA00022692"/>
    </source>
</evidence>
<gene>
    <name evidence="7" type="ORF">VNI00_003091</name>
</gene>
<feature type="transmembrane region" description="Helical" evidence="5">
    <location>
        <begin position="419"/>
        <end position="440"/>
    </location>
</feature>
<evidence type="ECO:0000259" key="6">
    <source>
        <dbReference type="PROSITE" id="PS50850"/>
    </source>
</evidence>
<evidence type="ECO:0000256" key="1">
    <source>
        <dbReference type="ARBA" id="ARBA00004141"/>
    </source>
</evidence>
<dbReference type="AlphaFoldDB" id="A0AAW0DPT4"/>
<evidence type="ECO:0000256" key="4">
    <source>
        <dbReference type="ARBA" id="ARBA00023136"/>
    </source>
</evidence>
<feature type="transmembrane region" description="Helical" evidence="5">
    <location>
        <begin position="114"/>
        <end position="133"/>
    </location>
</feature>
<keyword evidence="8" id="KW-1185">Reference proteome</keyword>
<dbReference type="Proteomes" id="UP001383192">
    <property type="component" value="Unassembled WGS sequence"/>
</dbReference>
<protein>
    <recommendedName>
        <fullName evidence="6">Major facilitator superfamily (MFS) profile domain-containing protein</fullName>
    </recommendedName>
</protein>
<dbReference type="InterPro" id="IPR011701">
    <property type="entry name" value="MFS"/>
</dbReference>
<keyword evidence="2 5" id="KW-0812">Transmembrane</keyword>
<feature type="transmembrane region" description="Helical" evidence="5">
    <location>
        <begin position="252"/>
        <end position="272"/>
    </location>
</feature>
<dbReference type="Gene3D" id="1.20.1250.20">
    <property type="entry name" value="MFS general substrate transporter like domains"/>
    <property type="match status" value="1"/>
</dbReference>
<keyword evidence="3 5" id="KW-1133">Transmembrane helix</keyword>
<keyword evidence="4 5" id="KW-0472">Membrane</keyword>
<dbReference type="PROSITE" id="PS50850">
    <property type="entry name" value="MFS"/>
    <property type="match status" value="1"/>
</dbReference>
<dbReference type="PANTHER" id="PTHR23502">
    <property type="entry name" value="MAJOR FACILITATOR SUPERFAMILY"/>
    <property type="match status" value="1"/>
</dbReference>
<organism evidence="7 8">
    <name type="scientific">Paramarasmius palmivorus</name>
    <dbReference type="NCBI Taxonomy" id="297713"/>
    <lineage>
        <taxon>Eukaryota</taxon>
        <taxon>Fungi</taxon>
        <taxon>Dikarya</taxon>
        <taxon>Basidiomycota</taxon>
        <taxon>Agaricomycotina</taxon>
        <taxon>Agaricomycetes</taxon>
        <taxon>Agaricomycetidae</taxon>
        <taxon>Agaricales</taxon>
        <taxon>Marasmiineae</taxon>
        <taxon>Marasmiaceae</taxon>
        <taxon>Paramarasmius</taxon>
    </lineage>
</organism>
<dbReference type="GO" id="GO:0005886">
    <property type="term" value="C:plasma membrane"/>
    <property type="evidence" value="ECO:0007669"/>
    <property type="project" value="TreeGrafter"/>
</dbReference>
<feature type="domain" description="Major facilitator superfamily (MFS) profile" evidence="6">
    <location>
        <begin position="43"/>
        <end position="443"/>
    </location>
</feature>
<comment type="caution">
    <text evidence="7">The sequence shown here is derived from an EMBL/GenBank/DDBJ whole genome shotgun (WGS) entry which is preliminary data.</text>
</comment>
<feature type="transmembrane region" description="Helical" evidence="5">
    <location>
        <begin position="351"/>
        <end position="372"/>
    </location>
</feature>
<feature type="transmembrane region" description="Helical" evidence="5">
    <location>
        <begin position="384"/>
        <end position="407"/>
    </location>
</feature>